<feature type="region of interest" description="Disordered" evidence="6">
    <location>
        <begin position="346"/>
        <end position="367"/>
    </location>
</feature>
<feature type="transmembrane region" description="Helical" evidence="7">
    <location>
        <begin position="57"/>
        <end position="80"/>
    </location>
</feature>
<feature type="transmembrane region" description="Helical" evidence="7">
    <location>
        <begin position="100"/>
        <end position="123"/>
    </location>
</feature>
<gene>
    <name evidence="9" type="ORF">T310_6409</name>
</gene>
<evidence type="ECO:0000313" key="9">
    <source>
        <dbReference type="EMBL" id="KKA19599.1"/>
    </source>
</evidence>
<evidence type="ECO:0000256" key="4">
    <source>
        <dbReference type="ARBA" id="ARBA00023136"/>
    </source>
</evidence>
<organism evidence="9 10">
    <name type="scientific">Rasamsonia emersonii (strain ATCC 16479 / CBS 393.64 / IMI 116815)</name>
    <dbReference type="NCBI Taxonomy" id="1408163"/>
    <lineage>
        <taxon>Eukaryota</taxon>
        <taxon>Fungi</taxon>
        <taxon>Dikarya</taxon>
        <taxon>Ascomycota</taxon>
        <taxon>Pezizomycotina</taxon>
        <taxon>Eurotiomycetes</taxon>
        <taxon>Eurotiomycetidae</taxon>
        <taxon>Eurotiales</taxon>
        <taxon>Trichocomaceae</taxon>
        <taxon>Rasamsonia</taxon>
    </lineage>
</organism>
<evidence type="ECO:0000256" key="6">
    <source>
        <dbReference type="SAM" id="MobiDB-lite"/>
    </source>
</evidence>
<evidence type="ECO:0000256" key="3">
    <source>
        <dbReference type="ARBA" id="ARBA00022989"/>
    </source>
</evidence>
<keyword evidence="3 7" id="KW-1133">Transmembrane helix</keyword>
<evidence type="ECO:0000256" key="5">
    <source>
        <dbReference type="ARBA" id="ARBA00038359"/>
    </source>
</evidence>
<comment type="caution">
    <text evidence="9">The sequence shown here is derived from an EMBL/GenBank/DDBJ whole genome shotgun (WGS) entry which is preliminary data.</text>
</comment>
<dbReference type="RefSeq" id="XP_013326211.1">
    <property type="nucleotide sequence ID" value="XM_013470757.1"/>
</dbReference>
<name>A0A0F4YMX6_RASE3</name>
<dbReference type="InterPro" id="IPR049326">
    <property type="entry name" value="Rhodopsin_dom_fungi"/>
</dbReference>
<feature type="transmembrane region" description="Helical" evidence="7">
    <location>
        <begin position="181"/>
        <end position="203"/>
    </location>
</feature>
<evidence type="ECO:0000313" key="10">
    <source>
        <dbReference type="Proteomes" id="UP000053958"/>
    </source>
</evidence>
<dbReference type="GO" id="GO:0016020">
    <property type="term" value="C:membrane"/>
    <property type="evidence" value="ECO:0007669"/>
    <property type="project" value="UniProtKB-SubCell"/>
</dbReference>
<sequence>MAAIELRAADSPAQDVNQSVHIINYVTQSLCLVFMTVFFFLRVYARMKVLNGFAIEDWFCLGAYILGVCYSIIALIMGYFGGGLHIKDVPPDHVIPFNKTVYVTMVMYGPTAFLTKISILWIMTRVFAPNRKAIYFIYALLGIMLAYYIPAVIVKIRICSPISRFWLGASVGGTCLNEGSIILADAVISVISDLTILLLPLPLTMSLQMAMKKKLRVIGILGAGGLAVASSIIRLAFIVQFGNSPDSTYAFMRINMFGNAEISIGIICACLPALSALISTYVREYSSNKATSSSQPHEMSKLSRTSKTRSQGRTDVSKGSRHRMSITEGGSDKDILISNAQGEPRIETSIQSDADLPSQRRRRGSVDGMGIVKTVDLSTTIMSVAVLLNTRSYGCL</sequence>
<accession>A0A0F4YMX6</accession>
<dbReference type="EMBL" id="LASV01000334">
    <property type="protein sequence ID" value="KKA19599.1"/>
    <property type="molecule type" value="Genomic_DNA"/>
</dbReference>
<dbReference type="Pfam" id="PF20684">
    <property type="entry name" value="Fung_rhodopsin"/>
    <property type="match status" value="1"/>
</dbReference>
<comment type="similarity">
    <text evidence="5">Belongs to the SAT4 family.</text>
</comment>
<evidence type="ECO:0000256" key="2">
    <source>
        <dbReference type="ARBA" id="ARBA00022692"/>
    </source>
</evidence>
<feature type="transmembrane region" description="Helical" evidence="7">
    <location>
        <begin position="22"/>
        <end position="45"/>
    </location>
</feature>
<keyword evidence="2 7" id="KW-0812">Transmembrane</keyword>
<dbReference type="GeneID" id="25318711"/>
<protein>
    <recommendedName>
        <fullName evidence="8">Rhodopsin domain-containing protein</fullName>
    </recommendedName>
</protein>
<dbReference type="PANTHER" id="PTHR33048:SF159">
    <property type="entry name" value="MEMBRANE PROTEIN, PUTATIVE (AFU_ORTHOLOGUE AFUA_5G02860)-RELATED"/>
    <property type="match status" value="1"/>
</dbReference>
<feature type="region of interest" description="Disordered" evidence="6">
    <location>
        <begin position="289"/>
        <end position="334"/>
    </location>
</feature>
<feature type="compositionally biased region" description="Polar residues" evidence="6">
    <location>
        <begin position="289"/>
        <end position="314"/>
    </location>
</feature>
<reference evidence="9 10" key="1">
    <citation type="submission" date="2015-04" db="EMBL/GenBank/DDBJ databases">
        <authorList>
            <person name="Heijne W.H."/>
            <person name="Fedorova N.D."/>
            <person name="Nierman W.C."/>
            <person name="Vollebregt A.W."/>
            <person name="Zhao Z."/>
            <person name="Wu L."/>
            <person name="Kumar M."/>
            <person name="Stam H."/>
            <person name="van den Berg M.A."/>
            <person name="Pel H.J."/>
        </authorList>
    </citation>
    <scope>NUCLEOTIDE SEQUENCE [LARGE SCALE GENOMIC DNA]</scope>
    <source>
        <strain evidence="9 10">CBS 393.64</strain>
    </source>
</reference>
<dbReference type="STRING" id="1408163.A0A0F4YMX6"/>
<keyword evidence="10" id="KW-1185">Reference proteome</keyword>
<dbReference type="InterPro" id="IPR052337">
    <property type="entry name" value="SAT4-like"/>
</dbReference>
<evidence type="ECO:0000256" key="1">
    <source>
        <dbReference type="ARBA" id="ARBA00004141"/>
    </source>
</evidence>
<feature type="transmembrane region" description="Helical" evidence="7">
    <location>
        <begin position="262"/>
        <end position="282"/>
    </location>
</feature>
<keyword evidence="4 7" id="KW-0472">Membrane</keyword>
<evidence type="ECO:0000256" key="7">
    <source>
        <dbReference type="SAM" id="Phobius"/>
    </source>
</evidence>
<feature type="transmembrane region" description="Helical" evidence="7">
    <location>
        <begin position="135"/>
        <end position="158"/>
    </location>
</feature>
<dbReference type="OrthoDB" id="5342292at2759"/>
<dbReference type="Proteomes" id="UP000053958">
    <property type="component" value="Unassembled WGS sequence"/>
</dbReference>
<feature type="domain" description="Rhodopsin" evidence="8">
    <location>
        <begin position="41"/>
        <end position="279"/>
    </location>
</feature>
<comment type="subcellular location">
    <subcellularLocation>
        <location evidence="1">Membrane</location>
        <topology evidence="1">Multi-pass membrane protein</topology>
    </subcellularLocation>
</comment>
<dbReference type="AlphaFoldDB" id="A0A0F4YMX6"/>
<feature type="transmembrane region" description="Helical" evidence="7">
    <location>
        <begin position="215"/>
        <end position="242"/>
    </location>
</feature>
<proteinExistence type="inferred from homology"/>
<evidence type="ECO:0000259" key="8">
    <source>
        <dbReference type="Pfam" id="PF20684"/>
    </source>
</evidence>
<dbReference type="PANTHER" id="PTHR33048">
    <property type="entry name" value="PTH11-LIKE INTEGRAL MEMBRANE PROTEIN (AFU_ORTHOLOGUE AFUA_5G11245)"/>
    <property type="match status" value="1"/>
</dbReference>